<dbReference type="Pfam" id="PF11932">
    <property type="entry name" value="DUF3450"/>
    <property type="match status" value="1"/>
</dbReference>
<dbReference type="EMBL" id="QNRT01000001">
    <property type="protein sequence ID" value="RBP53154.1"/>
    <property type="molecule type" value="Genomic_DNA"/>
</dbReference>
<reference evidence="3 4" key="1">
    <citation type="submission" date="2018-06" db="EMBL/GenBank/DDBJ databases">
        <title>Genomic Encyclopedia of Type Strains, Phase IV (KMG-IV): sequencing the most valuable type-strain genomes for metagenomic binning, comparative biology and taxonomic classification.</title>
        <authorList>
            <person name="Goeker M."/>
        </authorList>
    </citation>
    <scope>NUCLEOTIDE SEQUENCE [LARGE SCALE GENOMIC DNA]</scope>
    <source>
        <strain evidence="3 4">DSM 24032</strain>
    </source>
</reference>
<accession>A0A395JNB0</accession>
<comment type="caution">
    <text evidence="3">The sequence shown here is derived from an EMBL/GenBank/DDBJ whole genome shotgun (WGS) entry which is preliminary data.</text>
</comment>
<keyword evidence="1" id="KW-0175">Coiled coil</keyword>
<evidence type="ECO:0000256" key="1">
    <source>
        <dbReference type="SAM" id="Coils"/>
    </source>
</evidence>
<dbReference type="OrthoDB" id="5880116at2"/>
<proteinExistence type="predicted"/>
<evidence type="ECO:0000256" key="2">
    <source>
        <dbReference type="SAM" id="SignalP"/>
    </source>
</evidence>
<protein>
    <submittedName>
        <fullName evidence="3">Uncharacterized protein DUF3450</fullName>
    </submittedName>
</protein>
<dbReference type="PIRSF" id="PIRSF028069">
    <property type="entry name" value="UCP028069"/>
    <property type="match status" value="1"/>
</dbReference>
<dbReference type="InParanoid" id="A0A395JNB0"/>
<dbReference type="Proteomes" id="UP000253083">
    <property type="component" value="Unassembled WGS sequence"/>
</dbReference>
<feature type="chain" id="PRO_5017456074" evidence="2">
    <location>
        <begin position="30"/>
        <end position="260"/>
    </location>
</feature>
<feature type="signal peptide" evidence="2">
    <location>
        <begin position="1"/>
        <end position="29"/>
    </location>
</feature>
<evidence type="ECO:0000313" key="3">
    <source>
        <dbReference type="EMBL" id="RBP53154.1"/>
    </source>
</evidence>
<gene>
    <name evidence="3" type="ORF">DFR28_101539</name>
</gene>
<organism evidence="3 4">
    <name type="scientific">Arenicella xantha</name>
    <dbReference type="NCBI Taxonomy" id="644221"/>
    <lineage>
        <taxon>Bacteria</taxon>
        <taxon>Pseudomonadati</taxon>
        <taxon>Pseudomonadota</taxon>
        <taxon>Gammaproteobacteria</taxon>
        <taxon>Arenicellales</taxon>
        <taxon>Arenicellaceae</taxon>
        <taxon>Arenicella</taxon>
    </lineage>
</organism>
<feature type="coiled-coil region" evidence="1">
    <location>
        <begin position="81"/>
        <end position="108"/>
    </location>
</feature>
<keyword evidence="4" id="KW-1185">Reference proteome</keyword>
<keyword evidence="2" id="KW-0732">Signal</keyword>
<dbReference type="InterPro" id="IPR016866">
    <property type="entry name" value="UCP028069"/>
</dbReference>
<evidence type="ECO:0000313" key="4">
    <source>
        <dbReference type="Proteomes" id="UP000253083"/>
    </source>
</evidence>
<dbReference type="RefSeq" id="WP_113952749.1">
    <property type="nucleotide sequence ID" value="NZ_QNRT01000001.1"/>
</dbReference>
<sequence length="260" mass="29141">MRTVVLKSVVKKSVLCLSLAALMPFTAYADKTDDILNSGIKRQGSGAASQKRIDAISEQTEKVIADYHQQRKNVEVLKKFNDRMRRTLQAQEVAMQRLERSIEDASLIERQIVPLMLSMIDGLERFIAADVPFKLEERRARVGRIKGYLTNANISAAERFRQVLEAYSIENAYGQSIDVFVEELELPQGTLSVNMLQVGRSGLYYLTTDGKQAGYWDTSAKVWKALDSSHNAGIAQAIRMTQDKEVKGLMLLPTKAPEAI</sequence>
<dbReference type="AlphaFoldDB" id="A0A395JNB0"/>
<name>A0A395JNB0_9GAMM</name>